<comment type="similarity">
    <text evidence="1">Belongs to the ARG7 family.</text>
</comment>
<evidence type="ECO:0000256" key="3">
    <source>
        <dbReference type="ARBA" id="ARBA00022604"/>
    </source>
</evidence>
<evidence type="ECO:0000313" key="5">
    <source>
        <dbReference type="Proteomes" id="UP000032141"/>
    </source>
</evidence>
<evidence type="ECO:0000313" key="4">
    <source>
        <dbReference type="EnsemblPlants" id="Bo3g015350.1"/>
    </source>
</evidence>
<keyword evidence="5" id="KW-1185">Reference proteome</keyword>
<dbReference type="PANTHER" id="PTHR35296">
    <property type="entry name" value="EXPRESSED PROTEIN"/>
    <property type="match status" value="1"/>
</dbReference>
<evidence type="ECO:0000256" key="1">
    <source>
        <dbReference type="ARBA" id="ARBA00006974"/>
    </source>
</evidence>
<dbReference type="HOGENOM" id="CLU_098106_6_2_1"/>
<dbReference type="AlphaFoldDB" id="A0A0D3B254"/>
<dbReference type="PANTHER" id="PTHR35296:SF8">
    <property type="entry name" value="SMALL AUXIN-UP RNA-RELATED"/>
    <property type="match status" value="1"/>
</dbReference>
<dbReference type="eggNOG" id="ENOG502S116">
    <property type="taxonomic scope" value="Eukaryota"/>
</dbReference>
<dbReference type="Gramene" id="Bo3g015350.1">
    <property type="protein sequence ID" value="Bo3g015350.1"/>
    <property type="gene ID" value="Bo3g015350"/>
</dbReference>
<keyword evidence="3" id="KW-0341">Growth regulation</keyword>
<dbReference type="STRING" id="109376.A0A0D3B254"/>
<evidence type="ECO:0000256" key="2">
    <source>
        <dbReference type="ARBA" id="ARBA00022473"/>
    </source>
</evidence>
<proteinExistence type="inferred from homology"/>
<dbReference type="Proteomes" id="UP000032141">
    <property type="component" value="Chromosome C3"/>
</dbReference>
<sequence length="172" mass="19142">MLFYPILHSFLDIDISLLLYIPFTGKLTPTYISDFRFSKPNLKFEMAKGGNKLMKLKSVLKKLNSFNIKPNQPPAPANHGRSSALSAFPSEERHTVYVGSTRRLYHVSSDVVSHPLFQQLAAVDGGCGGEDGSIAVSCEVVLFEHMLWMLENADADESGLESVHELVEFYSC</sequence>
<protein>
    <submittedName>
        <fullName evidence="4">Uncharacterized protein</fullName>
    </submittedName>
</protein>
<name>A0A0D3B254_BRAOL</name>
<organism evidence="4 5">
    <name type="scientific">Brassica oleracea var. oleracea</name>
    <dbReference type="NCBI Taxonomy" id="109376"/>
    <lineage>
        <taxon>Eukaryota</taxon>
        <taxon>Viridiplantae</taxon>
        <taxon>Streptophyta</taxon>
        <taxon>Embryophyta</taxon>
        <taxon>Tracheophyta</taxon>
        <taxon>Spermatophyta</taxon>
        <taxon>Magnoliopsida</taxon>
        <taxon>eudicotyledons</taxon>
        <taxon>Gunneridae</taxon>
        <taxon>Pentapetalae</taxon>
        <taxon>rosids</taxon>
        <taxon>malvids</taxon>
        <taxon>Brassicales</taxon>
        <taxon>Brassicaceae</taxon>
        <taxon>Brassiceae</taxon>
        <taxon>Brassica</taxon>
    </lineage>
</organism>
<dbReference type="InterPro" id="IPR003676">
    <property type="entry name" value="SAUR_fam"/>
</dbReference>
<keyword evidence="2" id="KW-0217">Developmental protein</keyword>
<accession>A0A0D3B254</accession>
<dbReference type="EnsemblPlants" id="Bo3g015350.1">
    <property type="protein sequence ID" value="Bo3g015350.1"/>
    <property type="gene ID" value="Bo3g015350"/>
</dbReference>
<dbReference type="GO" id="GO:0009733">
    <property type="term" value="P:response to auxin"/>
    <property type="evidence" value="ECO:0007669"/>
    <property type="project" value="InterPro"/>
</dbReference>
<dbReference type="OMA" id="DQHTFYV"/>
<dbReference type="Pfam" id="PF02519">
    <property type="entry name" value="Auxin_inducible"/>
    <property type="match status" value="1"/>
</dbReference>
<reference evidence="4 5" key="1">
    <citation type="journal article" date="2014" name="Genome Biol.">
        <title>Transcriptome and methylome profiling reveals relics of genome dominance in the mesopolyploid Brassica oleracea.</title>
        <authorList>
            <person name="Parkin I.A."/>
            <person name="Koh C."/>
            <person name="Tang H."/>
            <person name="Robinson S.J."/>
            <person name="Kagale S."/>
            <person name="Clarke W.E."/>
            <person name="Town C.D."/>
            <person name="Nixon J."/>
            <person name="Krishnakumar V."/>
            <person name="Bidwell S.L."/>
            <person name="Denoeud F."/>
            <person name="Belcram H."/>
            <person name="Links M.G."/>
            <person name="Just J."/>
            <person name="Clarke C."/>
            <person name="Bender T."/>
            <person name="Huebert T."/>
            <person name="Mason A.S."/>
            <person name="Pires J.C."/>
            <person name="Barker G."/>
            <person name="Moore J."/>
            <person name="Walley P.G."/>
            <person name="Manoli S."/>
            <person name="Batley J."/>
            <person name="Edwards D."/>
            <person name="Nelson M.N."/>
            <person name="Wang X."/>
            <person name="Paterson A.H."/>
            <person name="King G."/>
            <person name="Bancroft I."/>
            <person name="Chalhoub B."/>
            <person name="Sharpe A.G."/>
        </authorList>
    </citation>
    <scope>NUCLEOTIDE SEQUENCE</scope>
    <source>
        <strain evidence="4 5">cv. TO1000</strain>
    </source>
</reference>
<reference evidence="4" key="2">
    <citation type="submission" date="2015-03" db="UniProtKB">
        <authorList>
            <consortium name="EnsemblPlants"/>
        </authorList>
    </citation>
    <scope>IDENTIFICATION</scope>
</reference>